<keyword evidence="3" id="KW-1185">Reference proteome</keyword>
<dbReference type="Proteomes" id="UP000775547">
    <property type="component" value="Unassembled WGS sequence"/>
</dbReference>
<gene>
    <name evidence="2" type="ORF">DXG03_008687</name>
</gene>
<feature type="compositionally biased region" description="Polar residues" evidence="1">
    <location>
        <begin position="268"/>
        <end position="310"/>
    </location>
</feature>
<evidence type="ECO:0000313" key="2">
    <source>
        <dbReference type="EMBL" id="KAG5644328.1"/>
    </source>
</evidence>
<evidence type="ECO:0000256" key="1">
    <source>
        <dbReference type="SAM" id="MobiDB-lite"/>
    </source>
</evidence>
<feature type="compositionally biased region" description="Low complexity" evidence="1">
    <location>
        <begin position="231"/>
        <end position="247"/>
    </location>
</feature>
<dbReference type="AlphaFoldDB" id="A0A9P7G8W3"/>
<dbReference type="OrthoDB" id="10621899at2759"/>
<dbReference type="EMBL" id="JABCKV010000074">
    <property type="protein sequence ID" value="KAG5644328.1"/>
    <property type="molecule type" value="Genomic_DNA"/>
</dbReference>
<accession>A0A9P7G8W3</accession>
<reference evidence="2" key="1">
    <citation type="submission" date="2020-07" db="EMBL/GenBank/DDBJ databases">
        <authorList>
            <person name="Nieuwenhuis M."/>
            <person name="Van De Peppel L.J.J."/>
        </authorList>
    </citation>
    <scope>NUCLEOTIDE SEQUENCE</scope>
    <source>
        <strain evidence="2">AP01</strain>
        <tissue evidence="2">Mycelium</tissue>
    </source>
</reference>
<feature type="region of interest" description="Disordered" evidence="1">
    <location>
        <begin position="230"/>
        <end position="310"/>
    </location>
</feature>
<comment type="caution">
    <text evidence="2">The sequence shown here is derived from an EMBL/GenBank/DDBJ whole genome shotgun (WGS) entry which is preliminary data.</text>
</comment>
<reference evidence="2" key="2">
    <citation type="submission" date="2021-10" db="EMBL/GenBank/DDBJ databases">
        <title>Phylogenomics reveals ancestral predisposition of the termite-cultivated fungus Termitomyces towards a domesticated lifestyle.</title>
        <authorList>
            <person name="Auxier B."/>
            <person name="Grum-Grzhimaylo A."/>
            <person name="Cardenas M.E."/>
            <person name="Lodge J.D."/>
            <person name="Laessoe T."/>
            <person name="Pedersen O."/>
            <person name="Smith M.E."/>
            <person name="Kuyper T.W."/>
            <person name="Franco-Molano E.A."/>
            <person name="Baroni T.J."/>
            <person name="Aanen D.K."/>
        </authorList>
    </citation>
    <scope>NUCLEOTIDE SEQUENCE</scope>
    <source>
        <strain evidence="2">AP01</strain>
        <tissue evidence="2">Mycelium</tissue>
    </source>
</reference>
<name>A0A9P7G8W3_9AGAR</name>
<protein>
    <submittedName>
        <fullName evidence="2">Uncharacterized protein</fullName>
    </submittedName>
</protein>
<evidence type="ECO:0000313" key="3">
    <source>
        <dbReference type="Proteomes" id="UP000775547"/>
    </source>
</evidence>
<proteinExistence type="predicted"/>
<sequence>MLNPPDVDEAFLISQLPYSGSNIQFLSEECFDDILYELSDISLVYNAMDTPRLSIETILSICRILSSATIAQFSGSVRDPDPRILPLNFLADLSAKLAAPANDLKNGFVGPPQSGRMKIKWLGCEDAALVPTAVEEANDRSIYESTTDEPLTLPLLAPPVVSRAWKPEAALFRSGCTACHRPRTSTTSSTPMCYGPQTAKATTSPAQAISPDPIFRQHDVNALLAEHPVPSSSGLTVRTTVSSSRTRLAQKSKTSSMKSDENTPVLPQMTTRRNKQLSARQQSHATNQRTVALPSSSMSVSRSTLAANKL</sequence>
<organism evidence="2 3">
    <name type="scientific">Asterophora parasitica</name>
    <dbReference type="NCBI Taxonomy" id="117018"/>
    <lineage>
        <taxon>Eukaryota</taxon>
        <taxon>Fungi</taxon>
        <taxon>Dikarya</taxon>
        <taxon>Basidiomycota</taxon>
        <taxon>Agaricomycotina</taxon>
        <taxon>Agaricomycetes</taxon>
        <taxon>Agaricomycetidae</taxon>
        <taxon>Agaricales</taxon>
        <taxon>Tricholomatineae</taxon>
        <taxon>Lyophyllaceae</taxon>
        <taxon>Asterophora</taxon>
    </lineage>
</organism>